<organism evidence="5 6">
    <name type="scientific">Massilia hydrophila</name>
    <dbReference type="NCBI Taxonomy" id="3044279"/>
    <lineage>
        <taxon>Bacteria</taxon>
        <taxon>Pseudomonadati</taxon>
        <taxon>Pseudomonadota</taxon>
        <taxon>Betaproteobacteria</taxon>
        <taxon>Burkholderiales</taxon>
        <taxon>Oxalobacteraceae</taxon>
        <taxon>Telluria group</taxon>
        <taxon>Massilia</taxon>
    </lineage>
</organism>
<dbReference type="PANTHER" id="PTHR12215:SF10">
    <property type="entry name" value="L-AMINOADIPATE-SEMIALDEHYDE DEHYDROGENASE-PHOSPHOPANTETHEINYL TRANSFERASE"/>
    <property type="match status" value="1"/>
</dbReference>
<comment type="similarity">
    <text evidence="1">Belongs to the P-Pant transferase superfamily. Gsp/Sfp/HetI/AcpT family.</text>
</comment>
<dbReference type="Pfam" id="PF22624">
    <property type="entry name" value="AASDHPPT_N"/>
    <property type="match status" value="1"/>
</dbReference>
<dbReference type="InterPro" id="IPR008278">
    <property type="entry name" value="4-PPantetheinyl_Trfase_dom"/>
</dbReference>
<dbReference type="InterPro" id="IPR037143">
    <property type="entry name" value="4-PPantetheinyl_Trfase_dom_sf"/>
</dbReference>
<proteinExistence type="inferred from homology"/>
<evidence type="ECO:0000256" key="1">
    <source>
        <dbReference type="ARBA" id="ARBA00010990"/>
    </source>
</evidence>
<dbReference type="Pfam" id="PF01648">
    <property type="entry name" value="ACPS"/>
    <property type="match status" value="1"/>
</dbReference>
<dbReference type="GO" id="GO:0016740">
    <property type="term" value="F:transferase activity"/>
    <property type="evidence" value="ECO:0007669"/>
    <property type="project" value="UniProtKB-KW"/>
</dbReference>
<dbReference type="EMBL" id="JAHYBX010000001">
    <property type="protein sequence ID" value="MCA1855379.1"/>
    <property type="molecule type" value="Genomic_DNA"/>
</dbReference>
<keyword evidence="2 5" id="KW-0808">Transferase</keyword>
<dbReference type="InterPro" id="IPR050559">
    <property type="entry name" value="P-Pant_transferase_sf"/>
</dbReference>
<dbReference type="Gene3D" id="3.90.470.20">
    <property type="entry name" value="4'-phosphopantetheinyl transferase domain"/>
    <property type="match status" value="1"/>
</dbReference>
<sequence length="204" mass="22114">MEAATGTLVWLADIAHLPDARLADFARWLSASERERHARFVREERRRQFLVGRALLRLALGRLLGMAPDRVVLAERPGQAPALADPPDARIGFSISHSGPLVACAASTVTRVGLDVERIDPARDVLALAGQVFARADLARLRACGGSARTALFYRLWCLHEARVKLACDSDADYSFVHEGVEVALCCERPLAAAPTPLLVDLAA</sequence>
<gene>
    <name evidence="5" type="ORF">LE190_05500</name>
</gene>
<keyword evidence="6" id="KW-1185">Reference proteome</keyword>
<dbReference type="Proteomes" id="UP001198602">
    <property type="component" value="Unassembled WGS sequence"/>
</dbReference>
<comment type="caution">
    <text evidence="5">The sequence shown here is derived from an EMBL/GenBank/DDBJ whole genome shotgun (WGS) entry which is preliminary data.</text>
</comment>
<evidence type="ECO:0000256" key="2">
    <source>
        <dbReference type="ARBA" id="ARBA00022679"/>
    </source>
</evidence>
<accession>A0ABS7YA14</accession>
<dbReference type="PANTHER" id="PTHR12215">
    <property type="entry name" value="PHOSPHOPANTETHEINE TRANSFERASE"/>
    <property type="match status" value="1"/>
</dbReference>
<dbReference type="SUPFAM" id="SSF56214">
    <property type="entry name" value="4'-phosphopantetheinyl transferase"/>
    <property type="match status" value="2"/>
</dbReference>
<evidence type="ECO:0000313" key="6">
    <source>
        <dbReference type="Proteomes" id="UP001198602"/>
    </source>
</evidence>
<evidence type="ECO:0000313" key="5">
    <source>
        <dbReference type="EMBL" id="MCA1855379.1"/>
    </source>
</evidence>
<feature type="domain" description="4'-phosphopantetheinyl transferase N-terminal" evidence="4">
    <location>
        <begin position="24"/>
        <end position="108"/>
    </location>
</feature>
<reference evidence="5 6" key="1">
    <citation type="submission" date="2021-07" db="EMBL/GenBank/DDBJ databases">
        <title>Characterization of Violacein-producing bacteria and related species.</title>
        <authorList>
            <person name="Wilson H.S."/>
            <person name="De Leon M.E."/>
        </authorList>
    </citation>
    <scope>NUCLEOTIDE SEQUENCE [LARGE SCALE GENOMIC DNA]</scope>
    <source>
        <strain evidence="5 6">HSC-2F05</strain>
    </source>
</reference>
<name>A0ABS7YA14_9BURK</name>
<evidence type="ECO:0000259" key="3">
    <source>
        <dbReference type="Pfam" id="PF01648"/>
    </source>
</evidence>
<protein>
    <submittedName>
        <fullName evidence="5">4'-phosphopantetheinyl transferase superfamily protein</fullName>
    </submittedName>
</protein>
<dbReference type="InterPro" id="IPR055066">
    <property type="entry name" value="AASDHPPT_N"/>
</dbReference>
<evidence type="ECO:0000259" key="4">
    <source>
        <dbReference type="Pfam" id="PF22624"/>
    </source>
</evidence>
<feature type="domain" description="4'-phosphopantetheinyl transferase" evidence="3">
    <location>
        <begin position="111"/>
        <end position="167"/>
    </location>
</feature>